<feature type="transmembrane region" description="Helical" evidence="7">
    <location>
        <begin position="87"/>
        <end position="107"/>
    </location>
</feature>
<keyword evidence="9" id="KW-1185">Reference proteome</keyword>
<sequence>MLPFIEQEVITVNKWLTPTEFLDVLAISQITPGPIAINSATFIGFNHLGFLGSLLATTGIVFGPFIFMSIVSGFIEKYKSSSLMKNILSYIKPVTVALILSATYSTFLKSVLDGKSLVIFLVSAALLMYTKIHPIGILLSFGVVGIILNIL</sequence>
<keyword evidence="3" id="KW-1003">Cell membrane</keyword>
<evidence type="ECO:0000256" key="7">
    <source>
        <dbReference type="SAM" id="Phobius"/>
    </source>
</evidence>
<dbReference type="InterPro" id="IPR003370">
    <property type="entry name" value="Chromate_transpt"/>
</dbReference>
<dbReference type="InterPro" id="IPR052518">
    <property type="entry name" value="CHR_Transporter"/>
</dbReference>
<dbReference type="PANTHER" id="PTHR43663">
    <property type="entry name" value="CHROMATE TRANSPORT PROTEIN-RELATED"/>
    <property type="match status" value="1"/>
</dbReference>
<dbReference type="Proteomes" id="UP001314903">
    <property type="component" value="Unassembled WGS sequence"/>
</dbReference>
<feature type="transmembrane region" description="Helical" evidence="7">
    <location>
        <begin position="119"/>
        <end position="148"/>
    </location>
</feature>
<keyword evidence="6 7" id="KW-0472">Membrane</keyword>
<dbReference type="Pfam" id="PF02417">
    <property type="entry name" value="Chromate_transp"/>
    <property type="match status" value="1"/>
</dbReference>
<dbReference type="PANTHER" id="PTHR43663:SF1">
    <property type="entry name" value="CHROMATE TRANSPORTER"/>
    <property type="match status" value="1"/>
</dbReference>
<evidence type="ECO:0000313" key="9">
    <source>
        <dbReference type="Proteomes" id="UP001314903"/>
    </source>
</evidence>
<comment type="similarity">
    <text evidence="2">Belongs to the chromate ion transporter (CHR) (TC 2.A.51) family.</text>
</comment>
<reference evidence="8 9" key="1">
    <citation type="submission" date="2021-03" db="EMBL/GenBank/DDBJ databases">
        <title>Genomic Encyclopedia of Type Strains, Phase IV (KMG-IV): sequencing the most valuable type-strain genomes for metagenomic binning, comparative biology and taxonomic classification.</title>
        <authorList>
            <person name="Goeker M."/>
        </authorList>
    </citation>
    <scope>NUCLEOTIDE SEQUENCE [LARGE SCALE GENOMIC DNA]</scope>
    <source>
        <strain evidence="8 9">DSM 27512</strain>
    </source>
</reference>
<keyword evidence="5 7" id="KW-1133">Transmembrane helix</keyword>
<evidence type="ECO:0000256" key="1">
    <source>
        <dbReference type="ARBA" id="ARBA00004651"/>
    </source>
</evidence>
<evidence type="ECO:0000313" key="8">
    <source>
        <dbReference type="EMBL" id="MBP2026566.1"/>
    </source>
</evidence>
<evidence type="ECO:0000256" key="3">
    <source>
        <dbReference type="ARBA" id="ARBA00022475"/>
    </source>
</evidence>
<dbReference type="EMBL" id="JAGGLI010000002">
    <property type="protein sequence ID" value="MBP2026566.1"/>
    <property type="molecule type" value="Genomic_DNA"/>
</dbReference>
<evidence type="ECO:0000256" key="5">
    <source>
        <dbReference type="ARBA" id="ARBA00022989"/>
    </source>
</evidence>
<name>A0ABS4KHG0_9FIRM</name>
<gene>
    <name evidence="8" type="ORF">J2Z35_000355</name>
</gene>
<comment type="caution">
    <text evidence="8">The sequence shown here is derived from an EMBL/GenBank/DDBJ whole genome shotgun (WGS) entry which is preliminary data.</text>
</comment>
<comment type="subcellular location">
    <subcellularLocation>
        <location evidence="1">Cell membrane</location>
        <topology evidence="1">Multi-pass membrane protein</topology>
    </subcellularLocation>
</comment>
<proteinExistence type="inferred from homology"/>
<evidence type="ECO:0000256" key="4">
    <source>
        <dbReference type="ARBA" id="ARBA00022692"/>
    </source>
</evidence>
<evidence type="ECO:0000256" key="2">
    <source>
        <dbReference type="ARBA" id="ARBA00005262"/>
    </source>
</evidence>
<protein>
    <submittedName>
        <fullName evidence="8">Chromate transporter</fullName>
    </submittedName>
</protein>
<evidence type="ECO:0000256" key="6">
    <source>
        <dbReference type="ARBA" id="ARBA00023136"/>
    </source>
</evidence>
<feature type="transmembrane region" description="Helical" evidence="7">
    <location>
        <begin position="50"/>
        <end position="75"/>
    </location>
</feature>
<keyword evidence="4 7" id="KW-0812">Transmembrane</keyword>
<organism evidence="8 9">
    <name type="scientific">Acetoanaerobium pronyense</name>
    <dbReference type="NCBI Taxonomy" id="1482736"/>
    <lineage>
        <taxon>Bacteria</taxon>
        <taxon>Bacillati</taxon>
        <taxon>Bacillota</taxon>
        <taxon>Clostridia</taxon>
        <taxon>Peptostreptococcales</taxon>
        <taxon>Filifactoraceae</taxon>
        <taxon>Acetoanaerobium</taxon>
    </lineage>
</organism>
<accession>A0ABS4KHG0</accession>